<feature type="compositionally biased region" description="Polar residues" evidence="1">
    <location>
        <begin position="1"/>
        <end position="11"/>
    </location>
</feature>
<feature type="compositionally biased region" description="Low complexity" evidence="1">
    <location>
        <begin position="73"/>
        <end position="87"/>
    </location>
</feature>
<evidence type="ECO:0000313" key="3">
    <source>
        <dbReference type="Proteomes" id="UP000323011"/>
    </source>
</evidence>
<dbReference type="Proteomes" id="UP000323011">
    <property type="component" value="Unassembled WGS sequence"/>
</dbReference>
<keyword evidence="3" id="KW-1185">Reference proteome</keyword>
<comment type="caution">
    <text evidence="2">The sequence shown here is derived from an EMBL/GenBank/DDBJ whole genome shotgun (WGS) entry which is preliminary data.</text>
</comment>
<evidence type="ECO:0000313" key="2">
    <source>
        <dbReference type="EMBL" id="KAA0150053.1"/>
    </source>
</evidence>
<sequence length="157" mass="15657">MPGESNRSVVTAANHGSRDQLAMADDDAFSGSFDDYGSDFEEDQKAQRATRAAEEALSGGASLPEDDSAMQLAASPPGAARPSGASPLQQDPRGARGANGAGPVRSVARPAAGPSGTSSGGRLKPSAKAEHPAAAARRKGRGMASVDRSGHTGDAGS</sequence>
<reference evidence="2 3" key="1">
    <citation type="submission" date="2019-07" db="EMBL/GenBank/DDBJ databases">
        <title>Genomes of Cafeteria roenbergensis.</title>
        <authorList>
            <person name="Fischer M.G."/>
            <person name="Hackl T."/>
            <person name="Roman M."/>
        </authorList>
    </citation>
    <scope>NUCLEOTIDE SEQUENCE [LARGE SCALE GENOMIC DNA]</scope>
    <source>
        <strain evidence="2 3">BVI</strain>
    </source>
</reference>
<dbReference type="EMBL" id="VLTN01000037">
    <property type="protein sequence ID" value="KAA0150053.1"/>
    <property type="molecule type" value="Genomic_DNA"/>
</dbReference>
<gene>
    <name evidence="2" type="ORF">FNF29_05494</name>
</gene>
<dbReference type="AlphaFoldDB" id="A0A5A8CAA2"/>
<organism evidence="2 3">
    <name type="scientific">Cafeteria roenbergensis</name>
    <name type="common">Marine flagellate</name>
    <dbReference type="NCBI Taxonomy" id="33653"/>
    <lineage>
        <taxon>Eukaryota</taxon>
        <taxon>Sar</taxon>
        <taxon>Stramenopiles</taxon>
        <taxon>Bigyra</taxon>
        <taxon>Opalozoa</taxon>
        <taxon>Bicosoecida</taxon>
        <taxon>Cafeteriaceae</taxon>
        <taxon>Cafeteria</taxon>
    </lineage>
</organism>
<feature type="region of interest" description="Disordered" evidence="1">
    <location>
        <begin position="1"/>
        <end position="157"/>
    </location>
</feature>
<evidence type="ECO:0000256" key="1">
    <source>
        <dbReference type="SAM" id="MobiDB-lite"/>
    </source>
</evidence>
<proteinExistence type="predicted"/>
<feature type="compositionally biased region" description="Basic and acidic residues" evidence="1">
    <location>
        <begin position="43"/>
        <end position="54"/>
    </location>
</feature>
<feature type="compositionally biased region" description="Low complexity" evidence="1">
    <location>
        <begin position="95"/>
        <end position="122"/>
    </location>
</feature>
<accession>A0A5A8CAA2</accession>
<name>A0A5A8CAA2_CAFRO</name>
<protein>
    <submittedName>
        <fullName evidence="2">Uncharacterized protein</fullName>
    </submittedName>
</protein>